<dbReference type="GO" id="GO:0008168">
    <property type="term" value="F:methyltransferase activity"/>
    <property type="evidence" value="ECO:0007669"/>
    <property type="project" value="UniProtKB-KW"/>
</dbReference>
<dbReference type="PROSITE" id="PS51891">
    <property type="entry name" value="CENP_V_GFA"/>
    <property type="match status" value="1"/>
</dbReference>
<dbReference type="PANTHER" id="PTHR33337">
    <property type="entry name" value="GFA DOMAIN-CONTAINING PROTEIN"/>
    <property type="match status" value="1"/>
</dbReference>
<dbReference type="GO" id="GO:0016846">
    <property type="term" value="F:carbon-sulfur lyase activity"/>
    <property type="evidence" value="ECO:0007669"/>
    <property type="project" value="InterPro"/>
</dbReference>
<evidence type="ECO:0000256" key="2">
    <source>
        <dbReference type="ARBA" id="ARBA00022723"/>
    </source>
</evidence>
<dbReference type="Pfam" id="PF13847">
    <property type="entry name" value="Methyltransf_31"/>
    <property type="match status" value="1"/>
</dbReference>
<dbReference type="Gene3D" id="3.40.50.150">
    <property type="entry name" value="Vaccinia Virus protein VP39"/>
    <property type="match status" value="1"/>
</dbReference>
<dbReference type="OrthoDB" id="6329284at2759"/>
<organism evidence="6 7">
    <name type="scientific">Dothidotthia symphoricarpi CBS 119687</name>
    <dbReference type="NCBI Taxonomy" id="1392245"/>
    <lineage>
        <taxon>Eukaryota</taxon>
        <taxon>Fungi</taxon>
        <taxon>Dikarya</taxon>
        <taxon>Ascomycota</taxon>
        <taxon>Pezizomycotina</taxon>
        <taxon>Dothideomycetes</taxon>
        <taxon>Pleosporomycetidae</taxon>
        <taxon>Pleosporales</taxon>
        <taxon>Dothidotthiaceae</taxon>
        <taxon>Dothidotthia</taxon>
    </lineage>
</organism>
<evidence type="ECO:0000259" key="5">
    <source>
        <dbReference type="PROSITE" id="PS51891"/>
    </source>
</evidence>
<dbReference type="GeneID" id="54412565"/>
<dbReference type="PANTHER" id="PTHR33337:SF40">
    <property type="entry name" value="CENP-V_GFA DOMAIN-CONTAINING PROTEIN-RELATED"/>
    <property type="match status" value="1"/>
</dbReference>
<reference evidence="6" key="1">
    <citation type="journal article" date="2020" name="Stud. Mycol.">
        <title>101 Dothideomycetes genomes: a test case for predicting lifestyles and emergence of pathogens.</title>
        <authorList>
            <person name="Haridas S."/>
            <person name="Albert R."/>
            <person name="Binder M."/>
            <person name="Bloem J."/>
            <person name="Labutti K."/>
            <person name="Salamov A."/>
            <person name="Andreopoulos B."/>
            <person name="Baker S."/>
            <person name="Barry K."/>
            <person name="Bills G."/>
            <person name="Bluhm B."/>
            <person name="Cannon C."/>
            <person name="Castanera R."/>
            <person name="Culley D."/>
            <person name="Daum C."/>
            <person name="Ezra D."/>
            <person name="Gonzalez J."/>
            <person name="Henrissat B."/>
            <person name="Kuo A."/>
            <person name="Liang C."/>
            <person name="Lipzen A."/>
            <person name="Lutzoni F."/>
            <person name="Magnuson J."/>
            <person name="Mondo S."/>
            <person name="Nolan M."/>
            <person name="Ohm R."/>
            <person name="Pangilinan J."/>
            <person name="Park H.-J."/>
            <person name="Ramirez L."/>
            <person name="Alfaro M."/>
            <person name="Sun H."/>
            <person name="Tritt A."/>
            <person name="Yoshinaga Y."/>
            <person name="Zwiers L.-H."/>
            <person name="Turgeon B."/>
            <person name="Goodwin S."/>
            <person name="Spatafora J."/>
            <person name="Crous P."/>
            <person name="Grigoriev I."/>
        </authorList>
    </citation>
    <scope>NUCLEOTIDE SEQUENCE</scope>
    <source>
        <strain evidence="6">CBS 119687</strain>
    </source>
</reference>
<dbReference type="GO" id="GO:0032259">
    <property type="term" value="P:methylation"/>
    <property type="evidence" value="ECO:0007669"/>
    <property type="project" value="UniProtKB-KW"/>
</dbReference>
<dbReference type="InterPro" id="IPR029063">
    <property type="entry name" value="SAM-dependent_MTases_sf"/>
</dbReference>
<comment type="similarity">
    <text evidence="1">Belongs to the Gfa family.</text>
</comment>
<accession>A0A6A6ACH5</accession>
<evidence type="ECO:0000256" key="3">
    <source>
        <dbReference type="ARBA" id="ARBA00022833"/>
    </source>
</evidence>
<dbReference type="RefSeq" id="XP_033523007.1">
    <property type="nucleotide sequence ID" value="XM_033672133.1"/>
</dbReference>
<dbReference type="Pfam" id="PF04828">
    <property type="entry name" value="GFA"/>
    <property type="match status" value="1"/>
</dbReference>
<protein>
    <submittedName>
        <fullName evidence="6">S-adenosyl-L-methionine-dependent methyltransferase</fullName>
    </submittedName>
</protein>
<keyword evidence="7" id="KW-1185">Reference proteome</keyword>
<evidence type="ECO:0000313" key="6">
    <source>
        <dbReference type="EMBL" id="KAF2128618.1"/>
    </source>
</evidence>
<sequence length="440" mass="48962">MSTANQAEGAVKFYEPKSWTYDDTWHRDFTQRFTSYLDIQPGQQVLDLACGTGLLTFLEAEAVGPTGHVLGVDVTPGMLAVAGYKKNQGGDKYANMSFVKADILHLDEMEEMKGKTFDVITVASALVLFPDPKAAIEHWANYLKPGGVIAMDATHPRNLVSGMVLERVARRLDLPIPYNREWSRSESTLKNMLESAGLEVEKVVTVDSQAGYGKRFYDMEQWDDFFVENVIVKDVARTFASNDIRRKAQGVYKEEWEKLAIDGKVEEIDAVFLGIARKPADDSRYIPEAIKDEAVFTGGCRCGAVQYTSNARPSDIVLCHCRTCQHVSGSSYLPFVSLSRSAFKFTSSSTLKTLKFSDVAERTFCNSCGTPITMSYSFSADHLSVTMSSVNLESMRGEQPRVKKHIYVGEKAPWVVLPDDGAERWGTSEDAHLIKFAQTN</sequence>
<keyword evidence="2" id="KW-0479">Metal-binding</keyword>
<keyword evidence="3" id="KW-0862">Zinc</keyword>
<dbReference type="InterPro" id="IPR025714">
    <property type="entry name" value="Methyltranfer_dom"/>
</dbReference>
<dbReference type="InterPro" id="IPR006913">
    <property type="entry name" value="CENP-V/GFA"/>
</dbReference>
<dbReference type="InterPro" id="IPR011057">
    <property type="entry name" value="Mss4-like_sf"/>
</dbReference>
<keyword evidence="6" id="KW-0489">Methyltransferase</keyword>
<proteinExistence type="inferred from homology"/>
<dbReference type="SUPFAM" id="SSF53335">
    <property type="entry name" value="S-adenosyl-L-methionine-dependent methyltransferases"/>
    <property type="match status" value="1"/>
</dbReference>
<name>A0A6A6ACH5_9PLEO</name>
<evidence type="ECO:0000256" key="1">
    <source>
        <dbReference type="ARBA" id="ARBA00005495"/>
    </source>
</evidence>
<evidence type="ECO:0000313" key="7">
    <source>
        <dbReference type="Proteomes" id="UP000799771"/>
    </source>
</evidence>
<evidence type="ECO:0000256" key="4">
    <source>
        <dbReference type="ARBA" id="ARBA00023239"/>
    </source>
</evidence>
<dbReference type="EMBL" id="ML977508">
    <property type="protein sequence ID" value="KAF2128618.1"/>
    <property type="molecule type" value="Genomic_DNA"/>
</dbReference>
<keyword evidence="4" id="KW-0456">Lyase</keyword>
<gene>
    <name evidence="6" type="ORF">P153DRAFT_41477</name>
</gene>
<dbReference type="Proteomes" id="UP000799771">
    <property type="component" value="Unassembled WGS sequence"/>
</dbReference>
<dbReference type="SUPFAM" id="SSF51316">
    <property type="entry name" value="Mss4-like"/>
    <property type="match status" value="1"/>
</dbReference>
<dbReference type="CDD" id="cd02440">
    <property type="entry name" value="AdoMet_MTases"/>
    <property type="match status" value="1"/>
</dbReference>
<dbReference type="AlphaFoldDB" id="A0A6A6ACH5"/>
<dbReference type="Gene3D" id="3.90.1590.10">
    <property type="entry name" value="glutathione-dependent formaldehyde- activating enzyme (gfa)"/>
    <property type="match status" value="1"/>
</dbReference>
<feature type="domain" description="CENP-V/GFA" evidence="5">
    <location>
        <begin position="296"/>
        <end position="426"/>
    </location>
</feature>
<keyword evidence="6" id="KW-0808">Transferase</keyword>
<dbReference type="GO" id="GO:0046872">
    <property type="term" value="F:metal ion binding"/>
    <property type="evidence" value="ECO:0007669"/>
    <property type="project" value="UniProtKB-KW"/>
</dbReference>